<dbReference type="PRINTS" id="PR00410">
    <property type="entry name" value="PHEHYDRXLASE"/>
</dbReference>
<organism evidence="3 4">
    <name type="scientific">Acinetobacter silvestris</name>
    <dbReference type="NCBI Taxonomy" id="1977882"/>
    <lineage>
        <taxon>Bacteria</taxon>
        <taxon>Pseudomonadati</taxon>
        <taxon>Pseudomonadota</taxon>
        <taxon>Gammaproteobacteria</taxon>
        <taxon>Moraxellales</taxon>
        <taxon>Moraxellaceae</taxon>
        <taxon>Acinetobacter</taxon>
    </lineage>
</organism>
<dbReference type="STRING" id="1977882.B9T28_06570"/>
<feature type="domain" description="2Fe-2S ferredoxin-type" evidence="1">
    <location>
        <begin position="272"/>
        <end position="354"/>
    </location>
</feature>
<dbReference type="InterPro" id="IPR017938">
    <property type="entry name" value="Riboflavin_synthase-like_b-brl"/>
</dbReference>
<evidence type="ECO:0000313" key="4">
    <source>
        <dbReference type="Proteomes" id="UP000242765"/>
    </source>
</evidence>
<dbReference type="SUPFAM" id="SSF54292">
    <property type="entry name" value="2Fe-2S ferredoxin-like"/>
    <property type="match status" value="1"/>
</dbReference>
<dbReference type="Gene3D" id="3.10.20.30">
    <property type="match status" value="1"/>
</dbReference>
<dbReference type="AlphaFoldDB" id="A0A1Y3CFI9"/>
<dbReference type="GO" id="GO:0051536">
    <property type="term" value="F:iron-sulfur cluster binding"/>
    <property type="evidence" value="ECO:0007669"/>
    <property type="project" value="InterPro"/>
</dbReference>
<protein>
    <submittedName>
        <fullName evidence="3">Oxidoreductase</fullName>
    </submittedName>
</protein>
<dbReference type="GO" id="GO:0016491">
    <property type="term" value="F:oxidoreductase activity"/>
    <property type="evidence" value="ECO:0007669"/>
    <property type="project" value="InterPro"/>
</dbReference>
<dbReference type="InterPro" id="IPR001041">
    <property type="entry name" value="2Fe-2S_ferredoxin-type"/>
</dbReference>
<dbReference type="RefSeq" id="WP_086203183.1">
    <property type="nucleotide sequence ID" value="NZ_NEGB01000003.1"/>
</dbReference>
<dbReference type="PANTHER" id="PTHR47354:SF3">
    <property type="entry name" value="OXIDOREDUCTASE-RELATED"/>
    <property type="match status" value="1"/>
</dbReference>
<reference evidence="3 4" key="1">
    <citation type="submission" date="2017-04" db="EMBL/GenBank/DDBJ databases">
        <title>High diversity of culturable Acinetobacter species in natural soil and water ecosystems.</title>
        <authorList>
            <person name="Nemec A."/>
            <person name="Radolfova-Krizova L."/>
        </authorList>
    </citation>
    <scope>NUCLEOTIDE SEQUENCE [LARGE SCALE GENOMIC DNA]</scope>
    <source>
        <strain evidence="3 4">ANC 4999</strain>
    </source>
</reference>
<dbReference type="OrthoDB" id="9796486at2"/>
<dbReference type="InterPro" id="IPR036010">
    <property type="entry name" value="2Fe-2S_ferredoxin-like_sf"/>
</dbReference>
<dbReference type="InterPro" id="IPR012675">
    <property type="entry name" value="Beta-grasp_dom_sf"/>
</dbReference>
<dbReference type="InterPro" id="IPR039261">
    <property type="entry name" value="FNR_nucleotide-bd"/>
</dbReference>
<dbReference type="CDD" id="cd06216">
    <property type="entry name" value="FNR_iron_sulfur_binding_2"/>
    <property type="match status" value="1"/>
</dbReference>
<dbReference type="EMBL" id="NEGB01000003">
    <property type="protein sequence ID" value="OTG65859.1"/>
    <property type="molecule type" value="Genomic_DNA"/>
</dbReference>
<name>A0A1Y3CFI9_9GAMM</name>
<sequence length="354" mass="39511">MLTIEKRKSLLSSLAENILDQNAANFWLQKINPLWSVHQALGKVVQKEYTATDTVCLTLQTNRYFNQGQAGQHHPVIVEYKGRRYERTYSLTTLDANHVLLTVKKVEQGIVSQYLTEQAKVGDVIEFGQPYGDMLITPDQPILLLAAGSGITPMFSLIKALTNTKKKSAQPIQLMYWVKKHADVAFKQYFKQLAEQNSNFKFHVFYTQEERGDTRLNEQHVDLIQDLASHTVYACGPSGFVSKAEVLFTDAQIFKSEAFSLTPMISDDVGFIQVTLTKSNKSISIPKGQSILAGLEQQNIKPEYGCRMGICNKCVCNKAQGATKNLVNGSENTEPGNPLKICVNTAQTNLVIDL</sequence>
<dbReference type="Gene3D" id="3.40.50.80">
    <property type="entry name" value="Nucleotide-binding domain of ferredoxin-NADP reductase (FNR) module"/>
    <property type="match status" value="1"/>
</dbReference>
<gene>
    <name evidence="3" type="ORF">B9T28_06570</name>
</gene>
<dbReference type="InterPro" id="IPR008333">
    <property type="entry name" value="Cbr1-like_FAD-bd_dom"/>
</dbReference>
<proteinExistence type="predicted"/>
<dbReference type="InterPro" id="IPR017927">
    <property type="entry name" value="FAD-bd_FR_type"/>
</dbReference>
<comment type="caution">
    <text evidence="3">The sequence shown here is derived from an EMBL/GenBank/DDBJ whole genome shotgun (WGS) entry which is preliminary data.</text>
</comment>
<dbReference type="PROSITE" id="PS51085">
    <property type="entry name" value="2FE2S_FER_2"/>
    <property type="match status" value="1"/>
</dbReference>
<feature type="domain" description="FAD-binding FR-type" evidence="2">
    <location>
        <begin position="37"/>
        <end position="137"/>
    </location>
</feature>
<evidence type="ECO:0000313" key="3">
    <source>
        <dbReference type="EMBL" id="OTG65859.1"/>
    </source>
</evidence>
<dbReference type="Gene3D" id="2.40.30.10">
    <property type="entry name" value="Translation factors"/>
    <property type="match status" value="1"/>
</dbReference>
<evidence type="ECO:0000259" key="2">
    <source>
        <dbReference type="PROSITE" id="PS51384"/>
    </source>
</evidence>
<dbReference type="InterPro" id="IPR001433">
    <property type="entry name" value="OxRdtase_FAD/NAD-bd"/>
</dbReference>
<dbReference type="SUPFAM" id="SSF63380">
    <property type="entry name" value="Riboflavin synthase domain-like"/>
    <property type="match status" value="1"/>
</dbReference>
<dbReference type="CDD" id="cd00207">
    <property type="entry name" value="fer2"/>
    <property type="match status" value="1"/>
</dbReference>
<evidence type="ECO:0000259" key="1">
    <source>
        <dbReference type="PROSITE" id="PS51085"/>
    </source>
</evidence>
<dbReference type="Proteomes" id="UP000242765">
    <property type="component" value="Unassembled WGS sequence"/>
</dbReference>
<dbReference type="InterPro" id="IPR050415">
    <property type="entry name" value="MRET"/>
</dbReference>
<dbReference type="PROSITE" id="PS51384">
    <property type="entry name" value="FAD_FR"/>
    <property type="match status" value="1"/>
</dbReference>
<dbReference type="PANTHER" id="PTHR47354">
    <property type="entry name" value="NADH OXIDOREDUCTASE HCR"/>
    <property type="match status" value="1"/>
</dbReference>
<dbReference type="Pfam" id="PF00111">
    <property type="entry name" value="Fer2"/>
    <property type="match status" value="1"/>
</dbReference>
<keyword evidence="4" id="KW-1185">Reference proteome</keyword>
<accession>A0A1Y3CFI9</accession>
<dbReference type="SUPFAM" id="SSF52343">
    <property type="entry name" value="Ferredoxin reductase-like, C-terminal NADP-linked domain"/>
    <property type="match status" value="1"/>
</dbReference>
<dbReference type="Pfam" id="PF00970">
    <property type="entry name" value="FAD_binding_6"/>
    <property type="match status" value="1"/>
</dbReference>
<dbReference type="Pfam" id="PF00175">
    <property type="entry name" value="NAD_binding_1"/>
    <property type="match status" value="1"/>
</dbReference>